<dbReference type="InterPro" id="IPR007627">
    <property type="entry name" value="RNA_pol_sigma70_r2"/>
</dbReference>
<accession>A0ABV6L0L0</accession>
<dbReference type="Pfam" id="PF04539">
    <property type="entry name" value="Sigma70_r3"/>
    <property type="match status" value="1"/>
</dbReference>
<dbReference type="Pfam" id="PF00140">
    <property type="entry name" value="Sigma70_r1_2"/>
    <property type="match status" value="1"/>
</dbReference>
<dbReference type="PANTHER" id="PTHR30603">
    <property type="entry name" value="RNA POLYMERASE SIGMA FACTOR RPO"/>
    <property type="match status" value="1"/>
</dbReference>
<organism evidence="9 10">
    <name type="scientific">Mucilaginibacter angelicae</name>
    <dbReference type="NCBI Taxonomy" id="869718"/>
    <lineage>
        <taxon>Bacteria</taxon>
        <taxon>Pseudomonadati</taxon>
        <taxon>Bacteroidota</taxon>
        <taxon>Sphingobacteriia</taxon>
        <taxon>Sphingobacteriales</taxon>
        <taxon>Sphingobacteriaceae</taxon>
        <taxon>Mucilaginibacter</taxon>
    </lineage>
</organism>
<proteinExistence type="predicted"/>
<gene>
    <name evidence="9" type="ORF">ACFFGT_01960</name>
</gene>
<dbReference type="InterPro" id="IPR000943">
    <property type="entry name" value="RNA_pol_sigma70"/>
</dbReference>
<dbReference type="NCBIfam" id="TIGR02937">
    <property type="entry name" value="sigma70-ECF"/>
    <property type="match status" value="1"/>
</dbReference>
<dbReference type="InterPro" id="IPR007630">
    <property type="entry name" value="RNA_pol_sigma70_r4"/>
</dbReference>
<dbReference type="InterPro" id="IPR050239">
    <property type="entry name" value="Sigma-70_RNA_pol_init_factors"/>
</dbReference>
<comment type="caution">
    <text evidence="9">The sequence shown here is derived from an EMBL/GenBank/DDBJ whole genome shotgun (WGS) entry which is preliminary data.</text>
</comment>
<dbReference type="InterPro" id="IPR007624">
    <property type="entry name" value="RNA_pol_sigma70_r3"/>
</dbReference>
<evidence type="ECO:0000259" key="6">
    <source>
        <dbReference type="Pfam" id="PF04539"/>
    </source>
</evidence>
<dbReference type="InterPro" id="IPR013324">
    <property type="entry name" value="RNA_pol_sigma_r3/r4-like"/>
</dbReference>
<keyword evidence="3" id="KW-0238">DNA-binding</keyword>
<feature type="domain" description="RNA polymerase sigma-70 region 3" evidence="6">
    <location>
        <begin position="136"/>
        <end position="198"/>
    </location>
</feature>
<evidence type="ECO:0000313" key="10">
    <source>
        <dbReference type="Proteomes" id="UP001589828"/>
    </source>
</evidence>
<dbReference type="Pfam" id="PF04545">
    <property type="entry name" value="Sigma70_r4"/>
    <property type="match status" value="1"/>
</dbReference>
<evidence type="ECO:0000259" key="8">
    <source>
        <dbReference type="Pfam" id="PF04545"/>
    </source>
</evidence>
<dbReference type="InterPro" id="IPR014284">
    <property type="entry name" value="RNA_pol_sigma-70_dom"/>
</dbReference>
<evidence type="ECO:0000256" key="1">
    <source>
        <dbReference type="ARBA" id="ARBA00023015"/>
    </source>
</evidence>
<evidence type="ECO:0000256" key="3">
    <source>
        <dbReference type="ARBA" id="ARBA00023125"/>
    </source>
</evidence>
<sequence>MRQLQITQTYTIKDNRSLDVYFNEVSKIPLLTATEEINICRRVADGDSAAIVRLINANLRFVISVAKQYQNPKINLNDLINEGNIGLITAAKRFDPTRGFKFISYAVWWIRQAITAALDEQTRLIHLPYNQITVFNRYVRESVRFEQAEGRKPSMREIAEIMGIQSENLADILRNTTDKVMLDRPLGDDSNATLLDLISMNDHFPDTDIIRESLRQEVGIAMSILEKREREILMMYFGLDCFMPCRLEEIADQFKLSVEHVRRLKDGALTKIRSSRVAPRLASYLA</sequence>
<dbReference type="Pfam" id="PF04542">
    <property type="entry name" value="Sigma70_r2"/>
    <property type="match status" value="1"/>
</dbReference>
<dbReference type="Gene3D" id="1.10.601.10">
    <property type="entry name" value="RNA Polymerase Primary Sigma Factor"/>
    <property type="match status" value="1"/>
</dbReference>
<feature type="domain" description="RNA polymerase sigma-70 region 1.2" evidence="5">
    <location>
        <begin position="17"/>
        <end position="49"/>
    </location>
</feature>
<dbReference type="Gene3D" id="1.10.10.10">
    <property type="entry name" value="Winged helix-like DNA-binding domain superfamily/Winged helix DNA-binding domain"/>
    <property type="match status" value="2"/>
</dbReference>
<evidence type="ECO:0000256" key="4">
    <source>
        <dbReference type="ARBA" id="ARBA00023163"/>
    </source>
</evidence>
<dbReference type="RefSeq" id="WP_377020813.1">
    <property type="nucleotide sequence ID" value="NZ_JBHLTS010000004.1"/>
</dbReference>
<dbReference type="SUPFAM" id="SSF88946">
    <property type="entry name" value="Sigma2 domain of RNA polymerase sigma factors"/>
    <property type="match status" value="1"/>
</dbReference>
<reference evidence="9 10" key="1">
    <citation type="submission" date="2024-09" db="EMBL/GenBank/DDBJ databases">
        <authorList>
            <person name="Sun Q."/>
            <person name="Mori K."/>
        </authorList>
    </citation>
    <scope>NUCLEOTIDE SEQUENCE [LARGE SCALE GENOMIC DNA]</scope>
    <source>
        <strain evidence="9 10">NCAIM B.02415</strain>
    </source>
</reference>
<dbReference type="PRINTS" id="PR00046">
    <property type="entry name" value="SIGMA70FCT"/>
</dbReference>
<name>A0ABV6L0L0_9SPHI</name>
<evidence type="ECO:0000259" key="7">
    <source>
        <dbReference type="Pfam" id="PF04542"/>
    </source>
</evidence>
<dbReference type="Proteomes" id="UP001589828">
    <property type="component" value="Unassembled WGS sequence"/>
</dbReference>
<dbReference type="EMBL" id="JBHLTS010000004">
    <property type="protein sequence ID" value="MFC0512937.1"/>
    <property type="molecule type" value="Genomic_DNA"/>
</dbReference>
<keyword evidence="1" id="KW-0805">Transcription regulation</keyword>
<dbReference type="SUPFAM" id="SSF88659">
    <property type="entry name" value="Sigma3 and sigma4 domains of RNA polymerase sigma factors"/>
    <property type="match status" value="2"/>
</dbReference>
<dbReference type="InterPro" id="IPR036388">
    <property type="entry name" value="WH-like_DNA-bd_sf"/>
</dbReference>
<evidence type="ECO:0000313" key="9">
    <source>
        <dbReference type="EMBL" id="MFC0512937.1"/>
    </source>
</evidence>
<protein>
    <submittedName>
        <fullName evidence="9">RNA polymerase sigma factor RpoD/SigA</fullName>
    </submittedName>
</protein>
<dbReference type="InterPro" id="IPR009042">
    <property type="entry name" value="RNA_pol_sigma70_r1_2"/>
</dbReference>
<evidence type="ECO:0000259" key="5">
    <source>
        <dbReference type="Pfam" id="PF00140"/>
    </source>
</evidence>
<evidence type="ECO:0000256" key="2">
    <source>
        <dbReference type="ARBA" id="ARBA00023082"/>
    </source>
</evidence>
<keyword evidence="2" id="KW-0731">Sigma factor</keyword>
<feature type="domain" description="RNA polymerase sigma-70 region 2" evidence="7">
    <location>
        <begin position="54"/>
        <end position="123"/>
    </location>
</feature>
<keyword evidence="10" id="KW-1185">Reference proteome</keyword>
<feature type="domain" description="RNA polymerase sigma-70 region 4" evidence="8">
    <location>
        <begin position="221"/>
        <end position="273"/>
    </location>
</feature>
<keyword evidence="4" id="KW-0804">Transcription</keyword>
<dbReference type="PANTHER" id="PTHR30603:SF47">
    <property type="entry name" value="RNA POLYMERASE SIGMA FACTOR SIGD, CHLOROPLASTIC"/>
    <property type="match status" value="1"/>
</dbReference>
<dbReference type="InterPro" id="IPR013325">
    <property type="entry name" value="RNA_pol_sigma_r2"/>
</dbReference>